<feature type="region of interest" description="Disordered" evidence="1">
    <location>
        <begin position="60"/>
        <end position="83"/>
    </location>
</feature>
<accession>A0AB74UFA1</accession>
<protein>
    <recommendedName>
        <fullName evidence="3">Tat pathway signal protein</fullName>
    </recommendedName>
</protein>
<dbReference type="EMBL" id="CP159578">
    <property type="protein sequence ID" value="XCJ80059.1"/>
    <property type="molecule type" value="Genomic_DNA"/>
</dbReference>
<organism evidence="2">
    <name type="scientific">Salinicola endophyticus</name>
    <dbReference type="NCBI Taxonomy" id="1949083"/>
    <lineage>
        <taxon>Bacteria</taxon>
        <taxon>Pseudomonadati</taxon>
        <taxon>Pseudomonadota</taxon>
        <taxon>Gammaproteobacteria</taxon>
        <taxon>Oceanospirillales</taxon>
        <taxon>Halomonadaceae</taxon>
        <taxon>Salinicola</taxon>
    </lineage>
</organism>
<evidence type="ECO:0008006" key="3">
    <source>
        <dbReference type="Google" id="ProtNLM"/>
    </source>
</evidence>
<name>A0AB74UFA1_9GAMM</name>
<dbReference type="RefSeq" id="WP_353980909.1">
    <property type="nucleotide sequence ID" value="NZ_CP159578.1"/>
</dbReference>
<proteinExistence type="predicted"/>
<feature type="compositionally biased region" description="Polar residues" evidence="1">
    <location>
        <begin position="60"/>
        <end position="69"/>
    </location>
</feature>
<dbReference type="AlphaFoldDB" id="A0AB74UFA1"/>
<gene>
    <name evidence="2" type="ORF">ABV408_02500</name>
</gene>
<evidence type="ECO:0000313" key="2">
    <source>
        <dbReference type="EMBL" id="XCJ80059.1"/>
    </source>
</evidence>
<evidence type="ECO:0000256" key="1">
    <source>
        <dbReference type="SAM" id="MobiDB-lite"/>
    </source>
</evidence>
<reference evidence="2" key="1">
    <citation type="submission" date="2024-06" db="EMBL/GenBank/DDBJ databases">
        <title>Complete genome of Salinicola endophyticus HNIBRBA4755.</title>
        <authorList>
            <person name="Shin S.Y."/>
            <person name="Kang H."/>
            <person name="Song J."/>
        </authorList>
    </citation>
    <scope>NUCLEOTIDE SEQUENCE</scope>
    <source>
        <strain evidence="2">HNIBRBA4755</strain>
    </source>
</reference>
<sequence>MKLTSLFTEQRRQAAKKAARRTMKGSVAFSSALLFGTNESQGLLRTLGQASAEAGKNVWSSLPKDSTASPMPDSPEESDGYRHGMQGYGYYSGGFKIHD</sequence>